<proteinExistence type="predicted"/>
<evidence type="ECO:0008006" key="5">
    <source>
        <dbReference type="Google" id="ProtNLM"/>
    </source>
</evidence>
<feature type="region of interest" description="Disordered" evidence="1">
    <location>
        <begin position="28"/>
        <end position="62"/>
    </location>
</feature>
<dbReference type="EMBL" id="CP118615">
    <property type="protein sequence ID" value="WDZ83603.1"/>
    <property type="molecule type" value="Genomic_DNA"/>
</dbReference>
<feature type="chain" id="PRO_5046448082" description="Fibronectin type-III domain-containing protein" evidence="2">
    <location>
        <begin position="29"/>
        <end position="266"/>
    </location>
</feature>
<keyword evidence="4" id="KW-1185">Reference proteome</keyword>
<evidence type="ECO:0000313" key="4">
    <source>
        <dbReference type="Proteomes" id="UP001219605"/>
    </source>
</evidence>
<evidence type="ECO:0000256" key="2">
    <source>
        <dbReference type="SAM" id="SignalP"/>
    </source>
</evidence>
<organism evidence="3 4">
    <name type="scientific">Micromonospora cathayae</name>
    <dbReference type="NCBI Taxonomy" id="3028804"/>
    <lineage>
        <taxon>Bacteria</taxon>
        <taxon>Bacillati</taxon>
        <taxon>Actinomycetota</taxon>
        <taxon>Actinomycetes</taxon>
        <taxon>Micromonosporales</taxon>
        <taxon>Micromonosporaceae</taxon>
        <taxon>Micromonospora</taxon>
    </lineage>
</organism>
<dbReference type="Proteomes" id="UP001219605">
    <property type="component" value="Chromosome"/>
</dbReference>
<dbReference type="RefSeq" id="WP_275030161.1">
    <property type="nucleotide sequence ID" value="NZ_CP118615.1"/>
</dbReference>
<keyword evidence="2" id="KW-0732">Signal</keyword>
<name>A0ABY7ZNG9_9ACTN</name>
<accession>A0ABY7ZNG9</accession>
<evidence type="ECO:0000256" key="1">
    <source>
        <dbReference type="SAM" id="MobiDB-lite"/>
    </source>
</evidence>
<feature type="signal peptide" evidence="2">
    <location>
        <begin position="1"/>
        <end position="28"/>
    </location>
</feature>
<sequence length="266" mass="28153">MRRLLAAVAAAVVAVTAAVTVTAVPASAQPDCDQFPPPPICLPPEEDPPPPEGSDKSPTGRVESYGYASGQFHLRGWARDVNGGPVTVWVNVDGPFVGGFPAGQWHAGQGGYVGFDITVPAPSTAGTHQVMVTLVNVPDGTQPEAPYSSILNYLTYTVTPTAPADLTLTPGRINGQYAVTVGFTDLSTSEEGYSITYDWLARTFEDGRWVYTPEARTVTVGPGAGTGWYTHTVGSLLPNTFYRFYVRTKENGLLSTTVSAGVTIPE</sequence>
<reference evidence="3 4" key="1">
    <citation type="submission" date="2023-02" db="EMBL/GenBank/DDBJ databases">
        <authorList>
            <person name="Mo P."/>
        </authorList>
    </citation>
    <scope>NUCLEOTIDE SEQUENCE [LARGE SCALE GENOMIC DNA]</scope>
    <source>
        <strain evidence="3 4">HUAS 3</strain>
    </source>
</reference>
<gene>
    <name evidence="3" type="ORF">PVK37_24530</name>
</gene>
<protein>
    <recommendedName>
        <fullName evidence="5">Fibronectin type-III domain-containing protein</fullName>
    </recommendedName>
</protein>
<evidence type="ECO:0000313" key="3">
    <source>
        <dbReference type="EMBL" id="WDZ83603.1"/>
    </source>
</evidence>